<dbReference type="InterPro" id="IPR029063">
    <property type="entry name" value="SAM-dependent_MTases_sf"/>
</dbReference>
<evidence type="ECO:0000313" key="2">
    <source>
        <dbReference type="EMBL" id="MBD8490979.1"/>
    </source>
</evidence>
<dbReference type="CDD" id="cd02440">
    <property type="entry name" value="AdoMet_MTases"/>
    <property type="match status" value="1"/>
</dbReference>
<dbReference type="Pfam" id="PF13847">
    <property type="entry name" value="Methyltransf_31"/>
    <property type="match status" value="1"/>
</dbReference>
<accession>A0ABR9AQB3</accession>
<keyword evidence="2" id="KW-0489">Methyltransferase</keyword>
<name>A0ABR9AQB3_9BACT</name>
<comment type="caution">
    <text evidence="2">The sequence shown here is derived from an EMBL/GenBank/DDBJ whole genome shotgun (WGS) entry which is preliminary data.</text>
</comment>
<dbReference type="RefSeq" id="WP_192011853.1">
    <property type="nucleotide sequence ID" value="NZ_JACYTQ010000009.1"/>
</dbReference>
<organism evidence="2 3">
    <name type="scientific">Echinicola arenosa</name>
    <dbReference type="NCBI Taxonomy" id="2774144"/>
    <lineage>
        <taxon>Bacteria</taxon>
        <taxon>Pseudomonadati</taxon>
        <taxon>Bacteroidota</taxon>
        <taxon>Cytophagia</taxon>
        <taxon>Cytophagales</taxon>
        <taxon>Cyclobacteriaceae</taxon>
        <taxon>Echinicola</taxon>
    </lineage>
</organism>
<dbReference type="InterPro" id="IPR025714">
    <property type="entry name" value="Methyltranfer_dom"/>
</dbReference>
<dbReference type="SUPFAM" id="SSF53335">
    <property type="entry name" value="S-adenosyl-L-methionine-dependent methyltransferases"/>
    <property type="match status" value="1"/>
</dbReference>
<keyword evidence="3" id="KW-1185">Reference proteome</keyword>
<keyword evidence="2" id="KW-0808">Transferase</keyword>
<dbReference type="EMBL" id="JACYTQ010000009">
    <property type="protein sequence ID" value="MBD8490979.1"/>
    <property type="molecule type" value="Genomic_DNA"/>
</dbReference>
<sequence length="237" mass="27521">MEEKDKYFSYYDQFNSDPKKDEINVLHLHILEKLVGAGLKSHHKVLEAGCGLGELSHLIAQKVKNGQVLSIDISPSSIEKASELWKKQKNLQFKIAEMKAFENDGEHYDFFILSEILQQVSRDKHFRIFEGIKRHSHEDSVIFINLPTPKFSEWKAQNDPESLQAVEAFVNIADLIQSISANGFYLEKVVPYSVFFEENDFQYFIFKSLNMLSNPTPKKKWALTKEKLQFNLMNLLM</sequence>
<evidence type="ECO:0000313" key="3">
    <source>
        <dbReference type="Proteomes" id="UP000647133"/>
    </source>
</evidence>
<evidence type="ECO:0000259" key="1">
    <source>
        <dbReference type="Pfam" id="PF13847"/>
    </source>
</evidence>
<dbReference type="GO" id="GO:0032259">
    <property type="term" value="P:methylation"/>
    <property type="evidence" value="ECO:0007669"/>
    <property type="project" value="UniProtKB-KW"/>
</dbReference>
<feature type="domain" description="Methyltransferase" evidence="1">
    <location>
        <begin position="40"/>
        <end position="156"/>
    </location>
</feature>
<dbReference type="Gene3D" id="3.40.50.150">
    <property type="entry name" value="Vaccinia Virus protein VP39"/>
    <property type="match status" value="1"/>
</dbReference>
<dbReference type="PANTHER" id="PTHR43861">
    <property type="entry name" value="TRANS-ACONITATE 2-METHYLTRANSFERASE-RELATED"/>
    <property type="match status" value="1"/>
</dbReference>
<dbReference type="GO" id="GO:0008168">
    <property type="term" value="F:methyltransferase activity"/>
    <property type="evidence" value="ECO:0007669"/>
    <property type="project" value="UniProtKB-KW"/>
</dbReference>
<gene>
    <name evidence="2" type="ORF">IFO69_19660</name>
</gene>
<dbReference type="Proteomes" id="UP000647133">
    <property type="component" value="Unassembled WGS sequence"/>
</dbReference>
<reference evidence="2 3" key="1">
    <citation type="submission" date="2020-09" db="EMBL/GenBank/DDBJ databases">
        <title>Echinicola sp. CAU 1574 isolated from sand of Sido Beach.</title>
        <authorList>
            <person name="Kim W."/>
        </authorList>
    </citation>
    <scope>NUCLEOTIDE SEQUENCE [LARGE SCALE GENOMIC DNA]</scope>
    <source>
        <strain evidence="2 3">CAU 1574</strain>
    </source>
</reference>
<protein>
    <submittedName>
        <fullName evidence="2">Class I SAM-dependent methyltransferase</fullName>
    </submittedName>
</protein>
<proteinExistence type="predicted"/>